<dbReference type="Gene3D" id="1.20.1600.10">
    <property type="entry name" value="Outer membrane efflux proteins (OEP)"/>
    <property type="match status" value="2"/>
</dbReference>
<dbReference type="AlphaFoldDB" id="A0A6C2YHV5"/>
<dbReference type="PROSITE" id="PS51257">
    <property type="entry name" value="PROKAR_LIPOPROTEIN"/>
    <property type="match status" value="1"/>
</dbReference>
<proteinExistence type="predicted"/>
<dbReference type="Proteomes" id="UP000464378">
    <property type="component" value="Chromosome"/>
</dbReference>
<dbReference type="InParanoid" id="A0A6C2YHV5"/>
<dbReference type="RefSeq" id="WP_162656360.1">
    <property type="nucleotide sequence ID" value="NZ_LR593887.1"/>
</dbReference>
<keyword evidence="2" id="KW-1185">Reference proteome</keyword>
<reference evidence="1" key="1">
    <citation type="submission" date="2019-04" db="EMBL/GenBank/DDBJ databases">
        <authorList>
            <consortium name="Science for Life Laboratories"/>
        </authorList>
    </citation>
    <scope>NUCLEOTIDE SEQUENCE</scope>
    <source>
        <strain evidence="1">MBLW1</strain>
    </source>
</reference>
<name>A0A6C2YHV5_9BACT</name>
<evidence type="ECO:0000313" key="2">
    <source>
        <dbReference type="Proteomes" id="UP000464378"/>
    </source>
</evidence>
<accession>A0A6C2YHV5</accession>
<gene>
    <name evidence="1" type="ORF">GMBLW1_28420</name>
</gene>
<dbReference type="KEGG" id="tim:GMBLW1_28420"/>
<evidence type="ECO:0000313" key="1">
    <source>
        <dbReference type="EMBL" id="VIP01118.1"/>
    </source>
</evidence>
<dbReference type="EMBL" id="LR586016">
    <property type="protein sequence ID" value="VIP01118.1"/>
    <property type="molecule type" value="Genomic_DNA"/>
</dbReference>
<dbReference type="EMBL" id="LR593887">
    <property type="protein sequence ID" value="VTR97661.1"/>
    <property type="molecule type" value="Genomic_DNA"/>
</dbReference>
<sequence length="428" mass="47678">MGRTQNWLMAGFVGLTGVTGCVHTAKPSANCASDPSVALASLPMVSRPDLEPSLDMLQTLKPGVMPMQPLPGSYRGLTEAMAQTMAVQSCGLANSLEREGHVGSDGPSKWRHHAYRKHQESEQFRRTILHLTAQDLRNRQAGAALAAYYGLAEAEVSLERLGESAAQMQRTLTMAKDTRDRGLPLPVKYEELLRRELDLESNRAKSLHAIEDLNGKLRSLVGIVGESERLMPMELPMFNPAPVNVDQAIHTAMTYRPDLQLFRYLESELSTSNLGLTRELLGSVNALLGSAGAEDWKLLLLRLSEICFGDEPAEVQQRRNQIRSVRQERERQAIAEVRTAVLDLELAMKRLAISRDKLLNQQSQEADIRKRSAQGLASFLEEANIRQEVIQTRLELSQAMMAWQRARIALKQSQGLLVHEVPIPVLPR</sequence>
<dbReference type="SUPFAM" id="SSF56954">
    <property type="entry name" value="Outer membrane efflux proteins (OEP)"/>
    <property type="match status" value="1"/>
</dbReference>
<evidence type="ECO:0008006" key="3">
    <source>
        <dbReference type="Google" id="ProtNLM"/>
    </source>
</evidence>
<organism evidence="1">
    <name type="scientific">Tuwongella immobilis</name>
    <dbReference type="NCBI Taxonomy" id="692036"/>
    <lineage>
        <taxon>Bacteria</taxon>
        <taxon>Pseudomonadati</taxon>
        <taxon>Planctomycetota</taxon>
        <taxon>Planctomycetia</taxon>
        <taxon>Gemmatales</taxon>
        <taxon>Gemmataceae</taxon>
        <taxon>Tuwongella</taxon>
    </lineage>
</organism>
<protein>
    <recommendedName>
        <fullName evidence="3">Outer membrane efflux protein</fullName>
    </recommendedName>
</protein>